<keyword evidence="1" id="KW-0808">Transferase</keyword>
<dbReference type="GO" id="GO:0016740">
    <property type="term" value="F:transferase activity"/>
    <property type="evidence" value="ECO:0007669"/>
    <property type="project" value="UniProtKB-KW"/>
</dbReference>
<dbReference type="Pfam" id="PF13649">
    <property type="entry name" value="Methyltransf_25"/>
    <property type="match status" value="1"/>
</dbReference>
<evidence type="ECO:0000256" key="2">
    <source>
        <dbReference type="SAM" id="Coils"/>
    </source>
</evidence>
<dbReference type="AlphaFoldDB" id="A0A1C2E4C3"/>
<reference evidence="4 5" key="1">
    <citation type="submission" date="2016-08" db="EMBL/GenBank/DDBJ databases">
        <title>Whole genome sequence of Pseudomonas graminis strain UASWS1507, a potential biological control agent for agriculture.</title>
        <authorList>
            <person name="Crovadore J."/>
            <person name="Calmin G."/>
            <person name="Chablais R."/>
            <person name="Cochard B."/>
            <person name="Lefort F."/>
        </authorList>
    </citation>
    <scope>NUCLEOTIDE SEQUENCE [LARGE SCALE GENOMIC DNA]</scope>
    <source>
        <strain evidence="4 5">UASWS1507</strain>
    </source>
</reference>
<dbReference type="SUPFAM" id="SSF53335">
    <property type="entry name" value="S-adenosyl-L-methionine-dependent methyltransferases"/>
    <property type="match status" value="1"/>
</dbReference>
<evidence type="ECO:0000256" key="1">
    <source>
        <dbReference type="ARBA" id="ARBA00022679"/>
    </source>
</evidence>
<organism evidence="4 5">
    <name type="scientific">Pseudomonas graminis</name>
    <dbReference type="NCBI Taxonomy" id="158627"/>
    <lineage>
        <taxon>Bacteria</taxon>
        <taxon>Pseudomonadati</taxon>
        <taxon>Pseudomonadota</taxon>
        <taxon>Gammaproteobacteria</taxon>
        <taxon>Pseudomonadales</taxon>
        <taxon>Pseudomonadaceae</taxon>
        <taxon>Pseudomonas</taxon>
    </lineage>
</organism>
<evidence type="ECO:0000259" key="3">
    <source>
        <dbReference type="Pfam" id="PF13649"/>
    </source>
</evidence>
<proteinExistence type="predicted"/>
<evidence type="ECO:0000313" key="4">
    <source>
        <dbReference type="EMBL" id="OCX21854.1"/>
    </source>
</evidence>
<evidence type="ECO:0000313" key="5">
    <source>
        <dbReference type="Proteomes" id="UP000095143"/>
    </source>
</evidence>
<accession>A0A1C2E4C3</accession>
<dbReference type="Gene3D" id="3.40.50.150">
    <property type="entry name" value="Vaccinia Virus protein VP39"/>
    <property type="match status" value="1"/>
</dbReference>
<keyword evidence="2" id="KW-0175">Coiled coil</keyword>
<dbReference type="OrthoDB" id="9801609at2"/>
<dbReference type="InterPro" id="IPR029063">
    <property type="entry name" value="SAM-dependent_MTases_sf"/>
</dbReference>
<dbReference type="Proteomes" id="UP000095143">
    <property type="component" value="Unassembled WGS sequence"/>
</dbReference>
<dbReference type="CDD" id="cd02440">
    <property type="entry name" value="AdoMet_MTases"/>
    <property type="match status" value="1"/>
</dbReference>
<gene>
    <name evidence="4" type="ORF">BBI10_09800</name>
</gene>
<dbReference type="EMBL" id="MDEN01000060">
    <property type="protein sequence ID" value="OCX21854.1"/>
    <property type="molecule type" value="Genomic_DNA"/>
</dbReference>
<feature type="domain" description="Methyltransferase" evidence="3">
    <location>
        <begin position="41"/>
        <end position="131"/>
    </location>
</feature>
<feature type="coiled-coil region" evidence="2">
    <location>
        <begin position="278"/>
        <end position="330"/>
    </location>
</feature>
<protein>
    <recommendedName>
        <fullName evidence="3">Methyltransferase domain-containing protein</fullName>
    </recommendedName>
</protein>
<name>A0A1C2E4C3_9PSED</name>
<sequence>MSEFYRSFEDKHRGSRQLILDRLKVYSPFLEQLKVCWDLPVTDLGCGRGEWLELLTSMQIRCHGVDLDEQMLTACKERGFSVTQNDAIAYLRQLGDASQMAISAFHLVEHIPFDQLNALVEEAKRVLVPGGLLILETPNPENLTVGTSSFYMDPTHVNPLPPLLLQFIPDFHGFARSTVLRLQEPEPIQEVPTVTLMHVLRGVSPDYSVVAQTAASSGPIPDLDALFAQEFGVTLDAAASAYEARVAGIETVNATQQTTLSSVETYLASVEATAARSAENLNEIVGALKGDLEALQRSHKIQLNAVHLELRTLREEYSKVSLELASQERLIHKAAVDTANLHKHVVHLDHHLDITRGRLHALSVILPGSVVNTVRYALLQRQLLKRDGVKIRSKLMARKVIFYAIRKASPYKPVKSVGIAVLKKIGAYEFLRSRYHKKEIPIFRSTIDPTIPIDTENLSPHARAVLAKIKLAEKTRDRIE</sequence>
<dbReference type="PANTHER" id="PTHR43861">
    <property type="entry name" value="TRANS-ACONITATE 2-METHYLTRANSFERASE-RELATED"/>
    <property type="match status" value="1"/>
</dbReference>
<dbReference type="PANTHER" id="PTHR43861:SF3">
    <property type="entry name" value="PUTATIVE (AFU_ORTHOLOGUE AFUA_2G14390)-RELATED"/>
    <property type="match status" value="1"/>
</dbReference>
<dbReference type="InterPro" id="IPR041698">
    <property type="entry name" value="Methyltransf_25"/>
</dbReference>
<comment type="caution">
    <text evidence="4">The sequence shown here is derived from an EMBL/GenBank/DDBJ whole genome shotgun (WGS) entry which is preliminary data.</text>
</comment>
<dbReference type="RefSeq" id="WP_065988332.1">
    <property type="nucleotide sequence ID" value="NZ_MDEN01000060.1"/>
</dbReference>